<reference evidence="1 2" key="1">
    <citation type="journal article" date="2020" name="Phytopathology">
        <title>Genome Sequence Resources of Colletotrichum truncatum, C. plurivorum, C. musicola, and C. sojae: Four Species Pathogenic to Soybean (Glycine max).</title>
        <authorList>
            <person name="Rogerio F."/>
            <person name="Boufleur T.R."/>
            <person name="Ciampi-Guillardi M."/>
            <person name="Sukno S.A."/>
            <person name="Thon M.R."/>
            <person name="Massola Junior N.S."/>
            <person name="Baroncelli R."/>
        </authorList>
    </citation>
    <scope>NUCLEOTIDE SEQUENCE [LARGE SCALE GENOMIC DNA]</scope>
    <source>
        <strain evidence="1 2">CMES1059</strain>
    </source>
</reference>
<sequence>MADTANAPTKPQRRSSPVKNGYLILYNFVSAVAWSVVLGRTVALFNLRGPGFVHLGVGEWTRWTQTLAAMEVLHALLDALSAGVVRAPVFTTVMQVLSRFVLVWGVVYPFPFLARSTWYSSMLLAWSVTEVIRYSYFALNLSGFQPKPFVWLRYNTFFVLYPIGITSECALIYYSTGPLKELGEIFPYIAYGILAIYVPGSYILYTYMMKQRKKVMRNMKAEELAHSKTQ</sequence>
<organism evidence="1 2">
    <name type="scientific">Colletotrichum truncatum</name>
    <name type="common">Anthracnose fungus</name>
    <name type="synonym">Colletotrichum capsici</name>
    <dbReference type="NCBI Taxonomy" id="5467"/>
    <lineage>
        <taxon>Eukaryota</taxon>
        <taxon>Fungi</taxon>
        <taxon>Dikarya</taxon>
        <taxon>Ascomycota</taxon>
        <taxon>Pezizomycotina</taxon>
        <taxon>Sordariomycetes</taxon>
        <taxon>Hypocreomycetidae</taxon>
        <taxon>Glomerellales</taxon>
        <taxon>Glomerellaceae</taxon>
        <taxon>Colletotrichum</taxon>
        <taxon>Colletotrichum truncatum species complex</taxon>
    </lineage>
</organism>
<evidence type="ECO:0000313" key="2">
    <source>
        <dbReference type="Proteomes" id="UP000805649"/>
    </source>
</evidence>
<proteinExistence type="predicted"/>
<protein>
    <submittedName>
        <fullName evidence="1">Protein tyrosine phosphatase</fullName>
    </submittedName>
</protein>
<dbReference type="EMBL" id="VUJX02000009">
    <property type="protein sequence ID" value="KAL0932029.1"/>
    <property type="molecule type" value="Genomic_DNA"/>
</dbReference>
<keyword evidence="2" id="KW-1185">Reference proteome</keyword>
<comment type="caution">
    <text evidence="1">The sequence shown here is derived from an EMBL/GenBank/DDBJ whole genome shotgun (WGS) entry which is preliminary data.</text>
</comment>
<name>A0ACC3YJE9_COLTU</name>
<dbReference type="Proteomes" id="UP000805649">
    <property type="component" value="Unassembled WGS sequence"/>
</dbReference>
<evidence type="ECO:0000313" key="1">
    <source>
        <dbReference type="EMBL" id="KAL0932029.1"/>
    </source>
</evidence>
<accession>A0ACC3YJE9</accession>
<gene>
    <name evidence="1" type="ORF">CTRU02_212982</name>
</gene>